<accession>A0A1M6MCP5</accession>
<protein>
    <recommendedName>
        <fullName evidence="2">histidine kinase</fullName>
        <ecNumber evidence="2">2.7.13.3</ecNumber>
    </recommendedName>
</protein>
<feature type="domain" description="Response regulatory" evidence="9">
    <location>
        <begin position="921"/>
        <end position="1032"/>
    </location>
</feature>
<feature type="modified residue" description="4-aspartylphosphate" evidence="4">
    <location>
        <position position="971"/>
    </location>
</feature>
<evidence type="ECO:0000256" key="3">
    <source>
        <dbReference type="ARBA" id="ARBA00022553"/>
    </source>
</evidence>
<dbReference type="SMART" id="SM00388">
    <property type="entry name" value="HisKA"/>
    <property type="match status" value="1"/>
</dbReference>
<evidence type="ECO:0000313" key="11">
    <source>
        <dbReference type="EMBL" id="SHJ81216.1"/>
    </source>
</evidence>
<keyword evidence="3 4" id="KW-0597">Phosphoprotein</keyword>
<dbReference type="SMART" id="SM00086">
    <property type="entry name" value="PAC"/>
    <property type="match status" value="2"/>
</dbReference>
<dbReference type="InterPro" id="IPR001789">
    <property type="entry name" value="Sig_transdc_resp-reg_receiver"/>
</dbReference>
<dbReference type="PROSITE" id="PS50110">
    <property type="entry name" value="RESPONSE_REGULATORY"/>
    <property type="match status" value="1"/>
</dbReference>
<evidence type="ECO:0000256" key="4">
    <source>
        <dbReference type="PROSITE-ProRule" id="PRU00169"/>
    </source>
</evidence>
<dbReference type="InterPro" id="IPR000700">
    <property type="entry name" value="PAS-assoc_C"/>
</dbReference>
<feature type="domain" description="PAC" evidence="10">
    <location>
        <begin position="453"/>
        <end position="505"/>
    </location>
</feature>
<gene>
    <name evidence="11" type="ORF">SAMN02745194_03436</name>
</gene>
<dbReference type="InterPro" id="IPR003594">
    <property type="entry name" value="HATPase_dom"/>
</dbReference>
<dbReference type="InterPro" id="IPR004358">
    <property type="entry name" value="Sig_transdc_His_kin-like_C"/>
</dbReference>
<keyword evidence="12" id="KW-1185">Reference proteome</keyword>
<dbReference type="InterPro" id="IPR036097">
    <property type="entry name" value="HisK_dim/P_sf"/>
</dbReference>
<evidence type="ECO:0000256" key="5">
    <source>
        <dbReference type="SAM" id="Coils"/>
    </source>
</evidence>
<dbReference type="InterPro" id="IPR035965">
    <property type="entry name" value="PAS-like_dom_sf"/>
</dbReference>
<dbReference type="Proteomes" id="UP000184387">
    <property type="component" value="Unassembled WGS sequence"/>
</dbReference>
<reference evidence="11 12" key="1">
    <citation type="submission" date="2016-11" db="EMBL/GenBank/DDBJ databases">
        <authorList>
            <person name="Jaros S."/>
            <person name="Januszkiewicz K."/>
            <person name="Wedrychowicz H."/>
        </authorList>
    </citation>
    <scope>NUCLEOTIDE SEQUENCE [LARGE SCALE GENOMIC DNA]</scope>
    <source>
        <strain evidence="11 12">DSM 14916</strain>
    </source>
</reference>
<feature type="region of interest" description="Disordered" evidence="6">
    <location>
        <begin position="1"/>
        <end position="21"/>
    </location>
</feature>
<evidence type="ECO:0000313" key="12">
    <source>
        <dbReference type="Proteomes" id="UP000184387"/>
    </source>
</evidence>
<evidence type="ECO:0000256" key="6">
    <source>
        <dbReference type="SAM" id="MobiDB-lite"/>
    </source>
</evidence>
<dbReference type="GO" id="GO:0000155">
    <property type="term" value="F:phosphorelay sensor kinase activity"/>
    <property type="evidence" value="ECO:0007669"/>
    <property type="project" value="InterPro"/>
</dbReference>
<feature type="domain" description="Histidine kinase" evidence="8">
    <location>
        <begin position="667"/>
        <end position="898"/>
    </location>
</feature>
<dbReference type="CDD" id="cd00082">
    <property type="entry name" value="HisKA"/>
    <property type="match status" value="1"/>
</dbReference>
<dbReference type="Gene3D" id="3.30.565.10">
    <property type="entry name" value="Histidine kinase-like ATPase, C-terminal domain"/>
    <property type="match status" value="1"/>
</dbReference>
<dbReference type="SUPFAM" id="SSF55874">
    <property type="entry name" value="ATPase domain of HSP90 chaperone/DNA topoisomerase II/histidine kinase"/>
    <property type="match status" value="1"/>
</dbReference>
<dbReference type="InterPro" id="IPR036890">
    <property type="entry name" value="HATPase_C_sf"/>
</dbReference>
<dbReference type="SUPFAM" id="SSF52172">
    <property type="entry name" value="CheY-like"/>
    <property type="match status" value="1"/>
</dbReference>
<name>A0A1M6MCP5_9PROT</name>
<dbReference type="Gene3D" id="3.40.50.2300">
    <property type="match status" value="1"/>
</dbReference>
<organism evidence="11 12">
    <name type="scientific">Muricoccus roseus</name>
    <dbReference type="NCBI Taxonomy" id="198092"/>
    <lineage>
        <taxon>Bacteria</taxon>
        <taxon>Pseudomonadati</taxon>
        <taxon>Pseudomonadota</taxon>
        <taxon>Alphaproteobacteria</taxon>
        <taxon>Acetobacterales</taxon>
        <taxon>Roseomonadaceae</taxon>
        <taxon>Muricoccus</taxon>
    </lineage>
</organism>
<evidence type="ECO:0000259" key="8">
    <source>
        <dbReference type="PROSITE" id="PS50109"/>
    </source>
</evidence>
<dbReference type="SMART" id="SM00448">
    <property type="entry name" value="REC"/>
    <property type="match status" value="1"/>
</dbReference>
<dbReference type="CDD" id="cd18773">
    <property type="entry name" value="PDC1_HK_sensor"/>
    <property type="match status" value="1"/>
</dbReference>
<dbReference type="PROSITE" id="PS50113">
    <property type="entry name" value="PAC"/>
    <property type="match status" value="1"/>
</dbReference>
<evidence type="ECO:0000259" key="9">
    <source>
        <dbReference type="PROSITE" id="PS50110"/>
    </source>
</evidence>
<feature type="transmembrane region" description="Helical" evidence="7">
    <location>
        <begin position="290"/>
        <end position="311"/>
    </location>
</feature>
<evidence type="ECO:0000256" key="7">
    <source>
        <dbReference type="SAM" id="Phobius"/>
    </source>
</evidence>
<dbReference type="AlphaFoldDB" id="A0A1M6MCP5"/>
<dbReference type="EMBL" id="FQZF01000021">
    <property type="protein sequence ID" value="SHJ81216.1"/>
    <property type="molecule type" value="Genomic_DNA"/>
</dbReference>
<dbReference type="InterPro" id="IPR003661">
    <property type="entry name" value="HisK_dim/P_dom"/>
</dbReference>
<dbReference type="Gene3D" id="3.30.450.20">
    <property type="entry name" value="PAS domain"/>
    <property type="match status" value="3"/>
</dbReference>
<feature type="transmembrane region" description="Helical" evidence="7">
    <location>
        <begin position="30"/>
        <end position="53"/>
    </location>
</feature>
<dbReference type="CDD" id="cd00130">
    <property type="entry name" value="PAS"/>
    <property type="match status" value="1"/>
</dbReference>
<evidence type="ECO:0000256" key="1">
    <source>
        <dbReference type="ARBA" id="ARBA00000085"/>
    </source>
</evidence>
<keyword evidence="7" id="KW-1133">Transmembrane helix</keyword>
<keyword evidence="11" id="KW-0808">Transferase</keyword>
<dbReference type="STRING" id="198092.SAMN02745194_03436"/>
<dbReference type="Gene3D" id="1.10.287.130">
    <property type="match status" value="1"/>
</dbReference>
<proteinExistence type="predicted"/>
<dbReference type="Gene3D" id="2.10.70.100">
    <property type="match status" value="1"/>
</dbReference>
<evidence type="ECO:0000259" key="10">
    <source>
        <dbReference type="PROSITE" id="PS50113"/>
    </source>
</evidence>
<keyword evidence="7" id="KW-0472">Membrane</keyword>
<keyword evidence="7" id="KW-0812">Transmembrane</keyword>
<evidence type="ECO:0000256" key="2">
    <source>
        <dbReference type="ARBA" id="ARBA00012438"/>
    </source>
</evidence>
<dbReference type="SUPFAM" id="SSF47384">
    <property type="entry name" value="Homodimeric domain of signal transducing histidine kinase"/>
    <property type="match status" value="1"/>
</dbReference>
<dbReference type="InterPro" id="IPR000014">
    <property type="entry name" value="PAS"/>
</dbReference>
<keyword evidence="5" id="KW-0175">Coiled coil</keyword>
<dbReference type="PROSITE" id="PS50109">
    <property type="entry name" value="HIS_KIN"/>
    <property type="match status" value="1"/>
</dbReference>
<sequence>MLRMPDGPAHTETQGPRQGRWPGPGIRARLLLLVLAGVLPVLGFAGLVLWRFAEAQRDLVEQTVQTRAEALARMVDTEFAALTSTLRAVAATRSFQSNDLESLHRQLVTMSRELKGNLTLRDAEGRPVLHSARPPGQPITDIPARPDWAVRGDNAEPGPQVVDLFDGAATRAPVYGVVLPVRDSGGRRYLLSAGFVATRLAERLRQEVPEPGWTVVVVDRGNRIVARNIDHDRMAGRDAGPRFQDMEHGVVRGHSYDGSPAVLAHAPTAVGWSVGVGLRAEVVDAPVRQAVWALAGVGLALLACALGLALWAGARIARATRALSAAAAALGRGEPVPPVRTALPEVDSVGAALSRAADALAARDAALREREAQLARTQRLARVGGFEIVVRYDAAGVPGFHNHRSPEYLALHGLGPEAAEEPHEEWVRRIHPEDRARVATHFAASVEGSGTDYVSEYRVVTPAGETRWISALAEIERDTAGRALRLLGVHVDISALRRTEARLAEHQSALAAAEERLRLALESGGLIAFDLDLRTRQGVFSPGHFTLLGLPVPEDRRSDLDVWKAAMHPDDHPITPEAWKRAVAEGATVTLEHRLRTARGDRWIAINGRALPGTGRFVGVYADVTERRAAQAMLEARVAEAVDAAEAAQVQLAQARKMEALGQLTGGVAHDFNNLLQVVASGAALLGKRAVLAEDPGARRLLEGIAGAAERGAALTRRMLAFARRQELRMAAVDTGALIGSMRDILARSLGPATPLETNLPEGLWRAQADPNQLELALLNLCVNARDAMPPELFPHGSVRIGARNAPAGPRDGEAGAGDPPPVGDCLVITVTDQGAGMDAETLARATEPFFTTKGVGRGTGLGLSMVHGLCAQSGGALRLISAPGQGTTAEIWLPRAEPGEDAAPVEAPAPVRAIPARPLDVLVVDDDPLVLASSAALLADLGHRAREADSAASALAALRAGPLPDLVLTDHAMPGMTGAELAARIRSLYPGLPVILASGYADLPAGEVLDLPRLDKPFGREALAAAMAGVKGPEGTEELAAGG</sequence>
<keyword evidence="11" id="KW-0418">Kinase</keyword>
<dbReference type="SMART" id="SM00387">
    <property type="entry name" value="HATPase_c"/>
    <property type="match status" value="1"/>
</dbReference>
<dbReference type="EC" id="2.7.13.3" evidence="2"/>
<dbReference type="InterPro" id="IPR011006">
    <property type="entry name" value="CheY-like_superfamily"/>
</dbReference>
<dbReference type="Pfam" id="PF08447">
    <property type="entry name" value="PAS_3"/>
    <property type="match status" value="1"/>
</dbReference>
<dbReference type="SUPFAM" id="SSF55785">
    <property type="entry name" value="PYP-like sensor domain (PAS domain)"/>
    <property type="match status" value="2"/>
</dbReference>
<dbReference type="PANTHER" id="PTHR43065">
    <property type="entry name" value="SENSOR HISTIDINE KINASE"/>
    <property type="match status" value="1"/>
</dbReference>
<comment type="catalytic activity">
    <reaction evidence="1">
        <text>ATP + protein L-histidine = ADP + protein N-phospho-L-histidine.</text>
        <dbReference type="EC" id="2.7.13.3"/>
    </reaction>
</comment>
<dbReference type="InterPro" id="IPR005467">
    <property type="entry name" value="His_kinase_dom"/>
</dbReference>
<dbReference type="PRINTS" id="PR00344">
    <property type="entry name" value="BCTRLSENSOR"/>
</dbReference>
<dbReference type="Pfam" id="PF00072">
    <property type="entry name" value="Response_reg"/>
    <property type="match status" value="1"/>
</dbReference>
<dbReference type="InterPro" id="IPR013655">
    <property type="entry name" value="PAS_fold_3"/>
</dbReference>
<dbReference type="PANTHER" id="PTHR43065:SF42">
    <property type="entry name" value="TWO-COMPONENT SENSOR PPRA"/>
    <property type="match status" value="1"/>
</dbReference>
<dbReference type="InterPro" id="IPR001610">
    <property type="entry name" value="PAC"/>
</dbReference>
<feature type="coiled-coil region" evidence="5">
    <location>
        <begin position="496"/>
        <end position="523"/>
    </location>
</feature>
<dbReference type="Pfam" id="PF02518">
    <property type="entry name" value="HATPase_c"/>
    <property type="match status" value="1"/>
</dbReference>